<dbReference type="EMBL" id="BAAADD010000001">
    <property type="protein sequence ID" value="GAA0556703.1"/>
    <property type="molecule type" value="Genomic_DNA"/>
</dbReference>
<evidence type="ECO:0000313" key="7">
    <source>
        <dbReference type="EMBL" id="GAA0556703.1"/>
    </source>
</evidence>
<sequence length="171" mass="18484">MGKVSGRSPVLSGPAPLTAAHYLGAFDCGRPVLNEWLRTRALKNEGRGGSRTYVVCTENQVAAFYAVAAGAVTRERAPSALARNMPDPLPVLIIGRLAVDTRYQRMRLGAALLKDALLRCLNASREIGATAVLVHALDDEAAAFYAQYGFKPFPQEPRTLYLPMAWVAKGL</sequence>
<dbReference type="Pfam" id="PF13508">
    <property type="entry name" value="Acetyltransf_7"/>
    <property type="match status" value="1"/>
</dbReference>
<comment type="catalytic activity">
    <reaction evidence="5">
        <text>glycyl-tRNA(Gly) + acetyl-CoA = N-acetylglycyl-tRNA(Gly) + CoA + H(+)</text>
        <dbReference type="Rhea" id="RHEA:81867"/>
        <dbReference type="Rhea" id="RHEA-COMP:9683"/>
        <dbReference type="Rhea" id="RHEA-COMP:19766"/>
        <dbReference type="ChEBI" id="CHEBI:15378"/>
        <dbReference type="ChEBI" id="CHEBI:57287"/>
        <dbReference type="ChEBI" id="CHEBI:57288"/>
        <dbReference type="ChEBI" id="CHEBI:78522"/>
        <dbReference type="ChEBI" id="CHEBI:232036"/>
    </reaction>
</comment>
<dbReference type="CDD" id="cd04301">
    <property type="entry name" value="NAT_SF"/>
    <property type="match status" value="1"/>
</dbReference>
<evidence type="ECO:0000256" key="4">
    <source>
        <dbReference type="ARBA" id="ARBA00023315"/>
    </source>
</evidence>
<keyword evidence="4" id="KW-0012">Acyltransferase</keyword>
<evidence type="ECO:0000313" key="8">
    <source>
        <dbReference type="Proteomes" id="UP001499951"/>
    </source>
</evidence>
<reference evidence="7 8" key="1">
    <citation type="journal article" date="2019" name="Int. J. Syst. Evol. Microbiol.">
        <title>The Global Catalogue of Microorganisms (GCM) 10K type strain sequencing project: providing services to taxonomists for standard genome sequencing and annotation.</title>
        <authorList>
            <consortium name="The Broad Institute Genomics Platform"/>
            <consortium name="The Broad Institute Genome Sequencing Center for Infectious Disease"/>
            <person name="Wu L."/>
            <person name="Ma J."/>
        </authorList>
    </citation>
    <scope>NUCLEOTIDE SEQUENCE [LARGE SCALE GENOMIC DNA]</scope>
    <source>
        <strain evidence="7 8">JCM 15089</strain>
    </source>
</reference>
<feature type="domain" description="N-acetyltransferase" evidence="6">
    <location>
        <begin position="50"/>
        <end position="152"/>
    </location>
</feature>
<dbReference type="PANTHER" id="PTHR36449">
    <property type="entry name" value="ACETYLTRANSFERASE-RELATED"/>
    <property type="match status" value="1"/>
</dbReference>
<keyword evidence="8" id="KW-1185">Reference proteome</keyword>
<dbReference type="InterPro" id="IPR000182">
    <property type="entry name" value="GNAT_dom"/>
</dbReference>
<evidence type="ECO:0000256" key="2">
    <source>
        <dbReference type="ARBA" id="ARBA00022649"/>
    </source>
</evidence>
<organism evidence="7 8">
    <name type="scientific">Rhizomicrobium electricum</name>
    <dbReference type="NCBI Taxonomy" id="480070"/>
    <lineage>
        <taxon>Bacteria</taxon>
        <taxon>Pseudomonadati</taxon>
        <taxon>Pseudomonadota</taxon>
        <taxon>Alphaproteobacteria</taxon>
        <taxon>Micropepsales</taxon>
        <taxon>Micropepsaceae</taxon>
        <taxon>Rhizomicrobium</taxon>
    </lineage>
</organism>
<accession>A0ABN1E0K1</accession>
<keyword evidence="1" id="KW-0678">Repressor</keyword>
<dbReference type="SUPFAM" id="SSF55729">
    <property type="entry name" value="Acyl-CoA N-acyltransferases (Nat)"/>
    <property type="match status" value="1"/>
</dbReference>
<keyword evidence="3" id="KW-0808">Transferase</keyword>
<dbReference type="PANTHER" id="PTHR36449:SF1">
    <property type="entry name" value="ACETYLTRANSFERASE"/>
    <property type="match status" value="1"/>
</dbReference>
<evidence type="ECO:0000256" key="5">
    <source>
        <dbReference type="ARBA" id="ARBA00049880"/>
    </source>
</evidence>
<name>A0ABN1E0K1_9PROT</name>
<evidence type="ECO:0000256" key="3">
    <source>
        <dbReference type="ARBA" id="ARBA00022679"/>
    </source>
</evidence>
<evidence type="ECO:0000256" key="1">
    <source>
        <dbReference type="ARBA" id="ARBA00022491"/>
    </source>
</evidence>
<protein>
    <submittedName>
        <fullName evidence="7">GNAT family N-acetyltransferase</fullName>
    </submittedName>
</protein>
<dbReference type="Proteomes" id="UP001499951">
    <property type="component" value="Unassembled WGS sequence"/>
</dbReference>
<dbReference type="RefSeq" id="WP_166930458.1">
    <property type="nucleotide sequence ID" value="NZ_BAAADD010000001.1"/>
</dbReference>
<proteinExistence type="predicted"/>
<gene>
    <name evidence="7" type="ORF">GCM10008942_01460</name>
</gene>
<dbReference type="Gene3D" id="3.40.630.30">
    <property type="match status" value="1"/>
</dbReference>
<keyword evidence="2" id="KW-1277">Toxin-antitoxin system</keyword>
<dbReference type="InterPro" id="IPR016181">
    <property type="entry name" value="Acyl_CoA_acyltransferase"/>
</dbReference>
<evidence type="ECO:0000259" key="6">
    <source>
        <dbReference type="Pfam" id="PF13508"/>
    </source>
</evidence>
<comment type="caution">
    <text evidence="7">The sequence shown here is derived from an EMBL/GenBank/DDBJ whole genome shotgun (WGS) entry which is preliminary data.</text>
</comment>